<dbReference type="KEGG" id="nmo:Nmlp_3292"/>
<dbReference type="PANTHER" id="PTHR46268">
    <property type="entry name" value="STRESS RESPONSE PROTEIN NHAX"/>
    <property type="match status" value="1"/>
</dbReference>
<proteinExistence type="inferred from homology"/>
<evidence type="ECO:0000313" key="3">
    <source>
        <dbReference type="EMBL" id="CCQ37426.1"/>
    </source>
</evidence>
<dbReference type="InterPro" id="IPR014729">
    <property type="entry name" value="Rossmann-like_a/b/a_fold"/>
</dbReference>
<dbReference type="SUPFAM" id="SSF52402">
    <property type="entry name" value="Adenine nucleotide alpha hydrolases-like"/>
    <property type="match status" value="1"/>
</dbReference>
<evidence type="ECO:0000259" key="2">
    <source>
        <dbReference type="Pfam" id="PF00582"/>
    </source>
</evidence>
<organism evidence="3 4">
    <name type="scientific">Natronomonas moolapensis (strain DSM 18674 / CECT 7526 / JCM 14361 / 8.8.11)</name>
    <dbReference type="NCBI Taxonomy" id="268739"/>
    <lineage>
        <taxon>Archaea</taxon>
        <taxon>Methanobacteriati</taxon>
        <taxon>Methanobacteriota</taxon>
        <taxon>Stenosarchaea group</taxon>
        <taxon>Halobacteria</taxon>
        <taxon>Halobacteriales</taxon>
        <taxon>Natronomonadaceae</taxon>
        <taxon>Natronomonas</taxon>
    </lineage>
</organism>
<evidence type="ECO:0000313" key="4">
    <source>
        <dbReference type="Proteomes" id="UP000011867"/>
    </source>
</evidence>
<dbReference type="HOGENOM" id="CLU_049301_19_1_2"/>
<dbReference type="InterPro" id="IPR006015">
    <property type="entry name" value="Universal_stress_UspA"/>
</dbReference>
<dbReference type="Gene3D" id="3.40.50.620">
    <property type="entry name" value="HUPs"/>
    <property type="match status" value="1"/>
</dbReference>
<gene>
    <name evidence="3" type="ordered locus">Nmlp_3292</name>
</gene>
<dbReference type="InterPro" id="IPR006016">
    <property type="entry name" value="UspA"/>
</dbReference>
<sequence>MYTIVAGIDTDKERAVAQAETIADMPMDTDEVEAVLTHSFEENRSGASVAQVSSVQRARDILEEAGIDVVLEEAGSDDPAATVLTFAEEYDADLVAVAGRKRSPTKKVVFGSVSQEIILNTHRPVLVCE</sequence>
<reference evidence="3 4" key="1">
    <citation type="journal article" date="2013" name="Genome Announc.">
        <title>Genome of the haloarchaeon Natronomonas moolapensis, a neutrophilic member of a previously haloalkaliphilic genus.</title>
        <authorList>
            <person name="Dyall-Smith M.L."/>
            <person name="Pfeiffer F."/>
            <person name="Oberwinkler T."/>
            <person name="Klee K."/>
            <person name="Rampp M."/>
            <person name="Palm P."/>
            <person name="Gross K."/>
            <person name="Schuster S.C."/>
            <person name="Oesterhelt D."/>
        </authorList>
    </citation>
    <scope>NUCLEOTIDE SEQUENCE [LARGE SCALE GENOMIC DNA]</scope>
    <source>
        <strain evidence="4">DSM 18674 / JCM 14361 / 8.8.11</strain>
    </source>
</reference>
<dbReference type="AlphaFoldDB" id="M1Y4H3"/>
<dbReference type="GeneID" id="14652517"/>
<protein>
    <submittedName>
        <fullName evidence="3">UspA domain protein</fullName>
    </submittedName>
</protein>
<comment type="similarity">
    <text evidence="1">Belongs to the universal stress protein A family.</text>
</comment>
<feature type="domain" description="UspA" evidence="2">
    <location>
        <begin position="4"/>
        <end position="128"/>
    </location>
</feature>
<dbReference type="RefSeq" id="WP_015410169.1">
    <property type="nucleotide sequence ID" value="NC_020388.1"/>
</dbReference>
<evidence type="ECO:0000256" key="1">
    <source>
        <dbReference type="ARBA" id="ARBA00008791"/>
    </source>
</evidence>
<dbReference type="Pfam" id="PF00582">
    <property type="entry name" value="Usp"/>
    <property type="match status" value="1"/>
</dbReference>
<accession>M1Y4H3</accession>
<dbReference type="CDD" id="cd00293">
    <property type="entry name" value="USP-like"/>
    <property type="match status" value="1"/>
</dbReference>
<name>M1Y4H3_NATM8</name>
<dbReference type="PRINTS" id="PR01438">
    <property type="entry name" value="UNVRSLSTRESS"/>
</dbReference>
<dbReference type="EMBL" id="HF582854">
    <property type="protein sequence ID" value="CCQ37426.1"/>
    <property type="molecule type" value="Genomic_DNA"/>
</dbReference>
<dbReference type="PANTHER" id="PTHR46268:SF6">
    <property type="entry name" value="UNIVERSAL STRESS PROTEIN UP12"/>
    <property type="match status" value="1"/>
</dbReference>
<dbReference type="OrthoDB" id="281037at2157"/>
<dbReference type="Proteomes" id="UP000011867">
    <property type="component" value="Chromosome"/>
</dbReference>
<dbReference type="STRING" id="268739.Nmlp_3292"/>
<dbReference type="eggNOG" id="arCOG03050">
    <property type="taxonomic scope" value="Archaea"/>
</dbReference>
<keyword evidence="4" id="KW-1185">Reference proteome</keyword>